<dbReference type="InterPro" id="IPR011989">
    <property type="entry name" value="ARM-like"/>
</dbReference>
<comment type="caution">
    <text evidence="2">The sequence shown here is derived from an EMBL/GenBank/DDBJ whole genome shotgun (WGS) entry which is preliminary data.</text>
</comment>
<sequence>MILVNALVKVPADVNDRIYIGNQFNASVFQSILPALKAFEFDLLDIQLDDYKDTIDSDMDEAFGEDISLYSDISQPSELFERVVESISESPRASEQLMTLLKYLLWIHGDSDTK</sequence>
<dbReference type="InterPro" id="IPR016024">
    <property type="entry name" value="ARM-type_fold"/>
</dbReference>
<dbReference type="STRING" id="4846.A0A367IN12"/>
<protein>
    <recommendedName>
        <fullName evidence="1">Formin FH3 domain-containing protein</fullName>
    </recommendedName>
</protein>
<organism evidence="2 3">
    <name type="scientific">Rhizopus stolonifer</name>
    <name type="common">Rhizopus nigricans</name>
    <dbReference type="NCBI Taxonomy" id="4846"/>
    <lineage>
        <taxon>Eukaryota</taxon>
        <taxon>Fungi</taxon>
        <taxon>Fungi incertae sedis</taxon>
        <taxon>Mucoromycota</taxon>
        <taxon>Mucoromycotina</taxon>
        <taxon>Mucoromycetes</taxon>
        <taxon>Mucorales</taxon>
        <taxon>Mucorineae</taxon>
        <taxon>Rhizopodaceae</taxon>
        <taxon>Rhizopus</taxon>
    </lineage>
</organism>
<reference evidence="2 3" key="1">
    <citation type="journal article" date="2018" name="G3 (Bethesda)">
        <title>Phylogenetic and Phylogenomic Definition of Rhizopus Species.</title>
        <authorList>
            <person name="Gryganskyi A.P."/>
            <person name="Golan J."/>
            <person name="Dolatabadi S."/>
            <person name="Mondo S."/>
            <person name="Robb S."/>
            <person name="Idnurm A."/>
            <person name="Muszewska A."/>
            <person name="Steczkiewicz K."/>
            <person name="Masonjones S."/>
            <person name="Liao H.L."/>
            <person name="Gajdeczka M.T."/>
            <person name="Anike F."/>
            <person name="Vuek A."/>
            <person name="Anishchenko I.M."/>
            <person name="Voigt K."/>
            <person name="de Hoog G.S."/>
            <person name="Smith M.E."/>
            <person name="Heitman J."/>
            <person name="Vilgalys R."/>
            <person name="Stajich J.E."/>
        </authorList>
    </citation>
    <scope>NUCLEOTIDE SEQUENCE [LARGE SCALE GENOMIC DNA]</scope>
    <source>
        <strain evidence="2 3">LSU 92-RS-03</strain>
    </source>
</reference>
<proteinExistence type="predicted"/>
<dbReference type="Gene3D" id="1.25.10.10">
    <property type="entry name" value="Leucine-rich Repeat Variant"/>
    <property type="match status" value="1"/>
</dbReference>
<dbReference type="GO" id="GO:0003779">
    <property type="term" value="F:actin binding"/>
    <property type="evidence" value="ECO:0007669"/>
    <property type="project" value="InterPro"/>
</dbReference>
<dbReference type="SUPFAM" id="SSF48371">
    <property type="entry name" value="ARM repeat"/>
    <property type="match status" value="1"/>
</dbReference>
<dbReference type="Proteomes" id="UP000253551">
    <property type="component" value="Unassembled WGS sequence"/>
</dbReference>
<dbReference type="EMBL" id="PJQM01006813">
    <property type="protein sequence ID" value="RCH79058.1"/>
    <property type="molecule type" value="Genomic_DNA"/>
</dbReference>
<evidence type="ECO:0000259" key="1">
    <source>
        <dbReference type="Pfam" id="PF06367"/>
    </source>
</evidence>
<feature type="domain" description="Formin FH3" evidence="1">
    <location>
        <begin position="1"/>
        <end position="112"/>
    </location>
</feature>
<name>A0A367IN12_RHIST</name>
<dbReference type="AlphaFoldDB" id="A0A367IN12"/>
<evidence type="ECO:0000313" key="3">
    <source>
        <dbReference type="Proteomes" id="UP000253551"/>
    </source>
</evidence>
<dbReference type="OrthoDB" id="1104827at2759"/>
<gene>
    <name evidence="2" type="ORF">CU098_000032</name>
</gene>
<dbReference type="InterPro" id="IPR010472">
    <property type="entry name" value="FH3_dom"/>
</dbReference>
<dbReference type="Pfam" id="PF06367">
    <property type="entry name" value="Drf_FH3"/>
    <property type="match status" value="1"/>
</dbReference>
<keyword evidence="3" id="KW-1185">Reference proteome</keyword>
<evidence type="ECO:0000313" key="2">
    <source>
        <dbReference type="EMBL" id="RCH79058.1"/>
    </source>
</evidence>
<accession>A0A367IN12</accession>